<proteinExistence type="predicted"/>
<dbReference type="PROSITE" id="PS51257">
    <property type="entry name" value="PROKAR_LIPOPROTEIN"/>
    <property type="match status" value="1"/>
</dbReference>
<evidence type="ECO:0000256" key="1">
    <source>
        <dbReference type="SAM" id="SignalP"/>
    </source>
</evidence>
<keyword evidence="3" id="KW-1185">Reference proteome</keyword>
<keyword evidence="1" id="KW-0732">Signal</keyword>
<dbReference type="PANTHER" id="PTHR37180:SF2">
    <property type="entry name" value="PRECURSOR OF CEP14"/>
    <property type="match status" value="1"/>
</dbReference>
<gene>
    <name evidence="2" type="ORF">O6P43_032020</name>
</gene>
<dbReference type="AlphaFoldDB" id="A0AAD7KWI1"/>
<evidence type="ECO:0000313" key="3">
    <source>
        <dbReference type="Proteomes" id="UP001163823"/>
    </source>
</evidence>
<organism evidence="2 3">
    <name type="scientific">Quillaja saponaria</name>
    <name type="common">Soap bark tree</name>
    <dbReference type="NCBI Taxonomy" id="32244"/>
    <lineage>
        <taxon>Eukaryota</taxon>
        <taxon>Viridiplantae</taxon>
        <taxon>Streptophyta</taxon>
        <taxon>Embryophyta</taxon>
        <taxon>Tracheophyta</taxon>
        <taxon>Spermatophyta</taxon>
        <taxon>Magnoliopsida</taxon>
        <taxon>eudicotyledons</taxon>
        <taxon>Gunneridae</taxon>
        <taxon>Pentapetalae</taxon>
        <taxon>rosids</taxon>
        <taxon>fabids</taxon>
        <taxon>Fabales</taxon>
        <taxon>Quillajaceae</taxon>
        <taxon>Quillaja</taxon>
    </lineage>
</organism>
<dbReference type="GO" id="GO:0006995">
    <property type="term" value="P:cellular response to nitrogen starvation"/>
    <property type="evidence" value="ECO:0007669"/>
    <property type="project" value="InterPro"/>
</dbReference>
<protein>
    <submittedName>
        <fullName evidence="2">B-cell lymphoma 6 protein</fullName>
    </submittedName>
</protein>
<comment type="caution">
    <text evidence="2">The sequence shown here is derived from an EMBL/GenBank/DDBJ whole genome shotgun (WGS) entry which is preliminary data.</text>
</comment>
<accession>A0AAD7KWI1</accession>
<dbReference type="PANTHER" id="PTHR37180">
    <property type="entry name" value="PRECURSOR OF CEP14"/>
    <property type="match status" value="1"/>
</dbReference>
<feature type="signal peptide" evidence="1">
    <location>
        <begin position="1"/>
        <end position="20"/>
    </location>
</feature>
<feature type="chain" id="PRO_5042288365" evidence="1">
    <location>
        <begin position="21"/>
        <end position="92"/>
    </location>
</feature>
<reference evidence="2" key="1">
    <citation type="journal article" date="2023" name="Science">
        <title>Elucidation of the pathway for biosynthesis of saponin adjuvants from the soapbark tree.</title>
        <authorList>
            <person name="Reed J."/>
            <person name="Orme A."/>
            <person name="El-Demerdash A."/>
            <person name="Owen C."/>
            <person name="Martin L.B.B."/>
            <person name="Misra R.C."/>
            <person name="Kikuchi S."/>
            <person name="Rejzek M."/>
            <person name="Martin A.C."/>
            <person name="Harkess A."/>
            <person name="Leebens-Mack J."/>
            <person name="Louveau T."/>
            <person name="Stephenson M.J."/>
            <person name="Osbourn A."/>
        </authorList>
    </citation>
    <scope>NUCLEOTIDE SEQUENCE</scope>
    <source>
        <strain evidence="2">S10</strain>
    </source>
</reference>
<dbReference type="Proteomes" id="UP001163823">
    <property type="component" value="Chromosome 13"/>
</dbReference>
<dbReference type="GO" id="GO:0006970">
    <property type="term" value="P:response to osmotic stress"/>
    <property type="evidence" value="ECO:0007669"/>
    <property type="project" value="InterPro"/>
</dbReference>
<sequence length="92" mass="10017">MARLSILLLIFLVVFSSLQSCLEGRKLLGMEQNTKAVPSSSRQRLLLTTVPSSTPTKKGHATIVNEILIARHLSSTIDRILRSVPSPGAGHR</sequence>
<dbReference type="EMBL" id="JARAOO010000013">
    <property type="protein sequence ID" value="KAJ7947179.1"/>
    <property type="molecule type" value="Genomic_DNA"/>
</dbReference>
<dbReference type="InterPro" id="IPR038930">
    <property type="entry name" value="CEP13/CEP14"/>
</dbReference>
<dbReference type="KEGG" id="qsa:O6P43_032020"/>
<evidence type="ECO:0000313" key="2">
    <source>
        <dbReference type="EMBL" id="KAJ7947179.1"/>
    </source>
</evidence>
<name>A0AAD7KWI1_QUISA</name>